<protein>
    <submittedName>
        <fullName evidence="1">Uncharacterized protein</fullName>
    </submittedName>
</protein>
<organism evidence="1 2">
    <name type="scientific">Allacma fusca</name>
    <dbReference type="NCBI Taxonomy" id="39272"/>
    <lineage>
        <taxon>Eukaryota</taxon>
        <taxon>Metazoa</taxon>
        <taxon>Ecdysozoa</taxon>
        <taxon>Arthropoda</taxon>
        <taxon>Hexapoda</taxon>
        <taxon>Collembola</taxon>
        <taxon>Symphypleona</taxon>
        <taxon>Sminthuridae</taxon>
        <taxon>Allacma</taxon>
    </lineage>
</organism>
<name>A0A8J2JZH4_9HEXA</name>
<dbReference type="Proteomes" id="UP000708208">
    <property type="component" value="Unassembled WGS sequence"/>
</dbReference>
<dbReference type="OrthoDB" id="117690at2759"/>
<feature type="non-terminal residue" evidence="1">
    <location>
        <position position="1"/>
    </location>
</feature>
<evidence type="ECO:0000313" key="2">
    <source>
        <dbReference type="Proteomes" id="UP000708208"/>
    </source>
</evidence>
<comment type="caution">
    <text evidence="1">The sequence shown here is derived from an EMBL/GenBank/DDBJ whole genome shotgun (WGS) entry which is preliminary data.</text>
</comment>
<dbReference type="EMBL" id="CAJVCH010140117">
    <property type="protein sequence ID" value="CAG7726793.1"/>
    <property type="molecule type" value="Genomic_DNA"/>
</dbReference>
<feature type="non-terminal residue" evidence="1">
    <location>
        <position position="48"/>
    </location>
</feature>
<accession>A0A8J2JZH4</accession>
<sequence length="48" mass="5684">MREPLDCLLRNQSKLASFQVAEEEWNLISEMILFLKPFQDMKIQISKA</sequence>
<reference evidence="1" key="1">
    <citation type="submission" date="2021-06" db="EMBL/GenBank/DDBJ databases">
        <authorList>
            <person name="Hodson N. C."/>
            <person name="Mongue J. A."/>
            <person name="Jaron S. K."/>
        </authorList>
    </citation>
    <scope>NUCLEOTIDE SEQUENCE</scope>
</reference>
<dbReference type="AlphaFoldDB" id="A0A8J2JZH4"/>
<proteinExistence type="predicted"/>
<evidence type="ECO:0000313" key="1">
    <source>
        <dbReference type="EMBL" id="CAG7726793.1"/>
    </source>
</evidence>
<keyword evidence="2" id="KW-1185">Reference proteome</keyword>
<gene>
    <name evidence="1" type="ORF">AFUS01_LOCUS15680</name>
</gene>